<keyword evidence="1" id="KW-0560">Oxidoreductase</keyword>
<dbReference type="InterPro" id="IPR023210">
    <property type="entry name" value="NADP_OxRdtase_dom"/>
</dbReference>
<reference evidence="3" key="1">
    <citation type="journal article" date="2020" name="Stud. Mycol.">
        <title>101 Dothideomycetes genomes: a test case for predicting lifestyles and emergence of pathogens.</title>
        <authorList>
            <person name="Haridas S."/>
            <person name="Albert R."/>
            <person name="Binder M."/>
            <person name="Bloem J."/>
            <person name="Labutti K."/>
            <person name="Salamov A."/>
            <person name="Andreopoulos B."/>
            <person name="Baker S."/>
            <person name="Barry K."/>
            <person name="Bills G."/>
            <person name="Bluhm B."/>
            <person name="Cannon C."/>
            <person name="Castanera R."/>
            <person name="Culley D."/>
            <person name="Daum C."/>
            <person name="Ezra D."/>
            <person name="Gonzalez J."/>
            <person name="Henrissat B."/>
            <person name="Kuo A."/>
            <person name="Liang C."/>
            <person name="Lipzen A."/>
            <person name="Lutzoni F."/>
            <person name="Magnuson J."/>
            <person name="Mondo S."/>
            <person name="Nolan M."/>
            <person name="Ohm R."/>
            <person name="Pangilinan J."/>
            <person name="Park H.-J."/>
            <person name="Ramirez L."/>
            <person name="Alfaro M."/>
            <person name="Sun H."/>
            <person name="Tritt A."/>
            <person name="Yoshinaga Y."/>
            <person name="Zwiers L.-H."/>
            <person name="Turgeon B."/>
            <person name="Goodwin S."/>
            <person name="Spatafora J."/>
            <person name="Crous P."/>
            <person name="Grigoriev I."/>
        </authorList>
    </citation>
    <scope>NUCLEOTIDE SEQUENCE</scope>
    <source>
        <strain evidence="3">CBS 109.77</strain>
    </source>
</reference>
<dbReference type="GO" id="GO:0005737">
    <property type="term" value="C:cytoplasm"/>
    <property type="evidence" value="ECO:0007669"/>
    <property type="project" value="TreeGrafter"/>
</dbReference>
<gene>
    <name evidence="3" type="ORF">K505DRAFT_326404</name>
</gene>
<dbReference type="OrthoDB" id="37537at2759"/>
<dbReference type="InterPro" id="IPR050791">
    <property type="entry name" value="Aldo-Keto_reductase"/>
</dbReference>
<dbReference type="AlphaFoldDB" id="A0A6A6X6U1"/>
<evidence type="ECO:0000256" key="1">
    <source>
        <dbReference type="ARBA" id="ARBA00023002"/>
    </source>
</evidence>
<sequence>MPTILNKNVGPIGFGMASLTAPYAPTPEEHAIECLRVAAEAGSLSFNGGEFYGLPTYNSLTLLNRFYAKYPEYADKVLLNVKGAMLPTFAPTGEPKAVKQSVENCIKQLGRPIDMFELARRDVNIPLDTQLNTLKELQAEGKIKGVALTEVNADTIREAAKIVDIAAVEIEVSLWCTDSLHNGILSTCAEMNIPVFAYCPVGRGVLAGSLTSFEDIPEKDYRRMLPRYQPENLKQNRKLVEEVEKLAQKKGITTAQVALGWLLGLSQRDDMPTIIPIPGSASPEHIRSNAATVALEEDEMKAVDAIIEGHPVAGERYHPMGMKMTNL</sequence>
<dbReference type="SUPFAM" id="SSF51430">
    <property type="entry name" value="NAD(P)-linked oxidoreductase"/>
    <property type="match status" value="1"/>
</dbReference>
<dbReference type="Proteomes" id="UP000799757">
    <property type="component" value="Unassembled WGS sequence"/>
</dbReference>
<dbReference type="InterPro" id="IPR036812">
    <property type="entry name" value="NAD(P)_OxRdtase_dom_sf"/>
</dbReference>
<organism evidence="3 4">
    <name type="scientific">Melanomma pulvis-pyrius CBS 109.77</name>
    <dbReference type="NCBI Taxonomy" id="1314802"/>
    <lineage>
        <taxon>Eukaryota</taxon>
        <taxon>Fungi</taxon>
        <taxon>Dikarya</taxon>
        <taxon>Ascomycota</taxon>
        <taxon>Pezizomycotina</taxon>
        <taxon>Dothideomycetes</taxon>
        <taxon>Pleosporomycetidae</taxon>
        <taxon>Pleosporales</taxon>
        <taxon>Melanommataceae</taxon>
        <taxon>Melanomma</taxon>
    </lineage>
</organism>
<dbReference type="Gene3D" id="3.20.20.100">
    <property type="entry name" value="NADP-dependent oxidoreductase domain"/>
    <property type="match status" value="1"/>
</dbReference>
<dbReference type="PANTHER" id="PTHR43625:SF78">
    <property type="entry name" value="PYRIDOXAL REDUCTASE-RELATED"/>
    <property type="match status" value="1"/>
</dbReference>
<proteinExistence type="predicted"/>
<dbReference type="Pfam" id="PF00248">
    <property type="entry name" value="Aldo_ket_red"/>
    <property type="match status" value="1"/>
</dbReference>
<evidence type="ECO:0000313" key="3">
    <source>
        <dbReference type="EMBL" id="KAF2792076.1"/>
    </source>
</evidence>
<dbReference type="EMBL" id="MU001987">
    <property type="protein sequence ID" value="KAF2792076.1"/>
    <property type="molecule type" value="Genomic_DNA"/>
</dbReference>
<name>A0A6A6X6U1_9PLEO</name>
<accession>A0A6A6X6U1</accession>
<feature type="domain" description="NADP-dependent oxidoreductase" evidence="2">
    <location>
        <begin position="11"/>
        <end position="307"/>
    </location>
</feature>
<evidence type="ECO:0000313" key="4">
    <source>
        <dbReference type="Proteomes" id="UP000799757"/>
    </source>
</evidence>
<dbReference type="CDD" id="cd19077">
    <property type="entry name" value="AKR_AKR8A1-2"/>
    <property type="match status" value="1"/>
</dbReference>
<evidence type="ECO:0000259" key="2">
    <source>
        <dbReference type="Pfam" id="PF00248"/>
    </source>
</evidence>
<protein>
    <submittedName>
        <fullName evidence="3">Aldo/keto reductase</fullName>
    </submittedName>
</protein>
<keyword evidence="4" id="KW-1185">Reference proteome</keyword>
<dbReference type="PANTHER" id="PTHR43625">
    <property type="entry name" value="AFLATOXIN B1 ALDEHYDE REDUCTASE"/>
    <property type="match status" value="1"/>
</dbReference>
<dbReference type="GO" id="GO:0016491">
    <property type="term" value="F:oxidoreductase activity"/>
    <property type="evidence" value="ECO:0007669"/>
    <property type="project" value="UniProtKB-KW"/>
</dbReference>